<feature type="region of interest" description="Disordered" evidence="1">
    <location>
        <begin position="220"/>
        <end position="247"/>
    </location>
</feature>
<evidence type="ECO:0000256" key="1">
    <source>
        <dbReference type="SAM" id="MobiDB-lite"/>
    </source>
</evidence>
<dbReference type="AlphaFoldDB" id="A0A7S1FXA2"/>
<protein>
    <submittedName>
        <fullName evidence="2">Uncharacterized protein</fullName>
    </submittedName>
</protein>
<feature type="region of interest" description="Disordered" evidence="1">
    <location>
        <begin position="149"/>
        <end position="173"/>
    </location>
</feature>
<proteinExistence type="predicted"/>
<dbReference type="EMBL" id="HBFR01027766">
    <property type="protein sequence ID" value="CAD8892882.1"/>
    <property type="molecule type" value="Transcribed_RNA"/>
</dbReference>
<name>A0A7S1FXA2_9STRA</name>
<feature type="compositionally biased region" description="Basic and acidic residues" evidence="1">
    <location>
        <begin position="324"/>
        <end position="333"/>
    </location>
</feature>
<feature type="region of interest" description="Disordered" evidence="1">
    <location>
        <begin position="395"/>
        <end position="414"/>
    </location>
</feature>
<feature type="region of interest" description="Disordered" evidence="1">
    <location>
        <begin position="314"/>
        <end position="333"/>
    </location>
</feature>
<accession>A0A7S1FXA2</accession>
<feature type="region of interest" description="Disordered" evidence="1">
    <location>
        <begin position="350"/>
        <end position="372"/>
    </location>
</feature>
<gene>
    <name evidence="2" type="ORF">CHYS00102_LOCUS20091</name>
</gene>
<organism evidence="2">
    <name type="scientific">Corethron hystrix</name>
    <dbReference type="NCBI Taxonomy" id="216773"/>
    <lineage>
        <taxon>Eukaryota</taxon>
        <taxon>Sar</taxon>
        <taxon>Stramenopiles</taxon>
        <taxon>Ochrophyta</taxon>
        <taxon>Bacillariophyta</taxon>
        <taxon>Coscinodiscophyceae</taxon>
        <taxon>Corethrophycidae</taxon>
        <taxon>Corethrales</taxon>
        <taxon>Corethraceae</taxon>
        <taxon>Corethron</taxon>
    </lineage>
</organism>
<feature type="compositionally biased region" description="Low complexity" evidence="1">
    <location>
        <begin position="220"/>
        <end position="240"/>
    </location>
</feature>
<evidence type="ECO:0000313" key="2">
    <source>
        <dbReference type="EMBL" id="CAD8892882.1"/>
    </source>
</evidence>
<reference evidence="2" key="1">
    <citation type="submission" date="2021-01" db="EMBL/GenBank/DDBJ databases">
        <authorList>
            <person name="Corre E."/>
            <person name="Pelletier E."/>
            <person name="Niang G."/>
            <person name="Scheremetjew M."/>
            <person name="Finn R."/>
            <person name="Kale V."/>
            <person name="Holt S."/>
            <person name="Cochrane G."/>
            <person name="Meng A."/>
            <person name="Brown T."/>
            <person name="Cohen L."/>
        </authorList>
    </citation>
    <scope>NUCLEOTIDE SEQUENCE</scope>
    <source>
        <strain evidence="2">308</strain>
    </source>
</reference>
<sequence>MAAKCGWPADVVQMARDLREEVDIKLPDGQICRAPDIRQLGKRAKAESILINIAKSLVALKQGEGKLSADARRNYLNDLRLRFVPVDDEELIKHMKLILAYNSDDSSKDGDGEEQKEMKVEIVKDFQTPDVTMARNNITQNQTELKPCIPNRYISNKTQDDPTLPQTQRRGPFVDCDLHRSSAQSILESNQSNSNSPGTFMMLQSSEPDFLKLMDVAYSSESSSSPSSSDHSYNSSSSSSNQNIDNIELSDNGKEKIVGMLSQKEDAISNKDDASISNETRLLQCQREIQLFLNSSSSDNDDSIKDRNRVCQKRNNDAAMRGRFQKDNNKHQKKKLLLDHQRMARKRALQKLLDGSSSSSSSSMCSDAEEPDVRNEGTLKFYGSGLQRHISNNSEIENTSDDSDDSQFGNTINFDSSDRIQLPVFRKRKEDFCSSNDVGKNSIASLQSID</sequence>